<feature type="domain" description="PKD" evidence="4">
    <location>
        <begin position="831"/>
        <end position="898"/>
    </location>
</feature>
<dbReference type="SUPFAM" id="SSF49299">
    <property type="entry name" value="PKD domain"/>
    <property type="match status" value="2"/>
</dbReference>
<dbReference type="NCBIfam" id="TIGR04131">
    <property type="entry name" value="Bac_Flav_CTERM"/>
    <property type="match status" value="1"/>
</dbReference>
<keyword evidence="1" id="KW-0732">Signal</keyword>
<evidence type="ECO:0000259" key="4">
    <source>
        <dbReference type="PROSITE" id="PS50093"/>
    </source>
</evidence>
<dbReference type="InterPro" id="IPR013783">
    <property type="entry name" value="Ig-like_fold"/>
</dbReference>
<dbReference type="SMART" id="SM00191">
    <property type="entry name" value="Int_alpha"/>
    <property type="match status" value="7"/>
</dbReference>
<dbReference type="EMBL" id="MLJW01000093">
    <property type="protein sequence ID" value="OIR00601.1"/>
    <property type="molecule type" value="Genomic_DNA"/>
</dbReference>
<dbReference type="Pfam" id="PF01839">
    <property type="entry name" value="FG-GAP"/>
    <property type="match status" value="1"/>
</dbReference>
<dbReference type="InterPro" id="IPR002909">
    <property type="entry name" value="IPT_dom"/>
</dbReference>
<protein>
    <submittedName>
        <fullName evidence="5">FG-GAP repeat protein</fullName>
    </submittedName>
</protein>
<dbReference type="PROSITE" id="PS50093">
    <property type="entry name" value="PKD"/>
    <property type="match status" value="2"/>
</dbReference>
<dbReference type="SUPFAM" id="SSF69318">
    <property type="entry name" value="Integrin alpha N-terminal domain"/>
    <property type="match status" value="2"/>
</dbReference>
<dbReference type="InterPro" id="IPR028994">
    <property type="entry name" value="Integrin_alpha_N"/>
</dbReference>
<comment type="caution">
    <text evidence="5">The sequence shown here is derived from an EMBL/GenBank/DDBJ whole genome shotgun (WGS) entry which is preliminary data.</text>
</comment>
<dbReference type="GO" id="GO:0005509">
    <property type="term" value="F:calcium ion binding"/>
    <property type="evidence" value="ECO:0007669"/>
    <property type="project" value="InterPro"/>
</dbReference>
<dbReference type="InterPro" id="IPR013519">
    <property type="entry name" value="Int_alpha_beta-p"/>
</dbReference>
<name>A0A1J5RWS6_9ZZZZ</name>
<dbReference type="Pfam" id="PF13517">
    <property type="entry name" value="FG-GAP_3"/>
    <property type="match status" value="3"/>
</dbReference>
<dbReference type="AlphaFoldDB" id="A0A1J5RWS6"/>
<dbReference type="Pfam" id="PF05345">
    <property type="entry name" value="He_PIG"/>
    <property type="match status" value="2"/>
</dbReference>
<sequence>MYISLLGFIKISAQPIINSFTPASGAVGTTVTITGTGFNTLPTNNIVIFGATKATVTAASTTGLTVTVPTGASFGPITVLNTTTGLTACSRQFYTPTFTPNSGNITVTDLIARVDFATDTNPYAVAIGDIDGDGKPDLIVANFRTNSISVFRNTSVSGSITQNSFAAKVDFAAGANPCAIAFGDIDGDGKPDLVVANYNNATVSVFRNISRSGNITSTSLAAKVDFPTGTTPSSVAIGDVDADGKPDLVVVNYNDNTVSVLRNTSDIGSGSINSNSFASKVDFTTGLLPSSVAIGDIDGDGKPDLVVANGRSYTFSVFHNTGSSGNITSNSFAPKVDFATSLIPYSVAIGDIDGDGKLDIVVANESNNTVSVFRNTSSSGNISSGSFAGKVDFMTNDLPFSVALGDMNGDGKPDIVVANEDSATVSVLRNKSISGDIASNSFDAKVDFKTGDGPYSVAIGDIDGDGKPDLVIANYTSNSISVLHNTPTFPPISLSYITPNIYKKDSVIIPLYPTISGGVVTSYSVGPALPAGLSLDTRTGVISGTPTVLSGATNYTVTASNIAGSASAIINITVIDIAPVISYSTPNIFIRGKSINALAPVISGGAVISYSISPALPNGLSIDALTGVISGTPTVLSSATNYTVTATNSGGIGTAVLNIAVIKIPDPTITNSGSTAICDGNSVLLISSEATGNQWYRNAAIIVGATEQSYSAKVAGTYTVIVSNSYGDTTNPSNAITVTVNPIPVIKFSLPVVCLPDAQAQFYDSSTIADNSQLSYYWNFDDRYDPSPSTLPNPVHTYSGVGPFNVQLKVTSVNNCVATLTKTLSTIYPQPHADFSFLKDSICVNESVQFSNQSNDNTVTNWFWDLANGNTSSLQNPAKTFIDSGTFNISLYFYNQQGCISDKKIKPIVVSPYPVLNLNSTYYMIKGEGLKIDYYYYGTNLKFLWVPGTYLSSDTDPYPVTKTPNDIIYTLFLTGASGCSVSQSTVVKVEKLYVPNAITPNGDGINDTWEIAFLQNYPSCIVQIFNRYGQEVFHSIGYSKPWDGRLNGQPLPVATYYYIIKTNAAAKPLSGSVTIIR</sequence>
<reference evidence="5" key="1">
    <citation type="submission" date="2016-10" db="EMBL/GenBank/DDBJ databases">
        <title>Sequence of Gallionella enrichment culture.</title>
        <authorList>
            <person name="Poehlein A."/>
            <person name="Muehling M."/>
            <person name="Daniel R."/>
        </authorList>
    </citation>
    <scope>NUCLEOTIDE SEQUENCE</scope>
</reference>
<evidence type="ECO:0000313" key="5">
    <source>
        <dbReference type="EMBL" id="OIR00601.1"/>
    </source>
</evidence>
<dbReference type="Pfam" id="PF13585">
    <property type="entry name" value="CHU_C"/>
    <property type="match status" value="1"/>
</dbReference>
<dbReference type="Gene3D" id="2.130.10.130">
    <property type="entry name" value="Integrin alpha, N-terminal"/>
    <property type="match status" value="2"/>
</dbReference>
<dbReference type="InterPro" id="IPR035986">
    <property type="entry name" value="PKD_dom_sf"/>
</dbReference>
<dbReference type="Pfam" id="PF01833">
    <property type="entry name" value="TIG"/>
    <property type="match status" value="1"/>
</dbReference>
<dbReference type="Pfam" id="PF18911">
    <property type="entry name" value="PKD_4"/>
    <property type="match status" value="2"/>
</dbReference>
<dbReference type="Gene3D" id="2.60.40.10">
    <property type="entry name" value="Immunoglobulins"/>
    <property type="match status" value="5"/>
</dbReference>
<keyword evidence="2" id="KW-0677">Repeat</keyword>
<gene>
    <name evidence="5" type="ORF">GALL_172910</name>
</gene>
<accession>A0A1J5RWS6</accession>
<evidence type="ECO:0000256" key="2">
    <source>
        <dbReference type="ARBA" id="ARBA00022737"/>
    </source>
</evidence>
<dbReference type="InterPro" id="IPR000601">
    <property type="entry name" value="PKD_dom"/>
</dbReference>
<organism evidence="5">
    <name type="scientific">mine drainage metagenome</name>
    <dbReference type="NCBI Taxonomy" id="410659"/>
    <lineage>
        <taxon>unclassified sequences</taxon>
        <taxon>metagenomes</taxon>
        <taxon>ecological metagenomes</taxon>
    </lineage>
</organism>
<dbReference type="InterPro" id="IPR013517">
    <property type="entry name" value="FG-GAP"/>
</dbReference>
<evidence type="ECO:0000256" key="1">
    <source>
        <dbReference type="ARBA" id="ARBA00022729"/>
    </source>
</evidence>
<dbReference type="SUPFAM" id="SSF49313">
    <property type="entry name" value="Cadherin-like"/>
    <property type="match status" value="2"/>
</dbReference>
<dbReference type="InterPro" id="IPR026341">
    <property type="entry name" value="T9SS_type_B"/>
</dbReference>
<dbReference type="InterPro" id="IPR015919">
    <property type="entry name" value="Cadherin-like_sf"/>
</dbReference>
<dbReference type="SMART" id="SM00089">
    <property type="entry name" value="PKD"/>
    <property type="match status" value="2"/>
</dbReference>
<dbReference type="InterPro" id="IPR022409">
    <property type="entry name" value="PKD/Chitinase_dom"/>
</dbReference>
<proteinExistence type="predicted"/>
<dbReference type="CDD" id="cd00146">
    <property type="entry name" value="PKD"/>
    <property type="match status" value="1"/>
</dbReference>
<dbReference type="GO" id="GO:0016020">
    <property type="term" value="C:membrane"/>
    <property type="evidence" value="ECO:0007669"/>
    <property type="project" value="InterPro"/>
</dbReference>
<evidence type="ECO:0000256" key="3">
    <source>
        <dbReference type="ARBA" id="ARBA00023180"/>
    </source>
</evidence>
<feature type="domain" description="PKD" evidence="4">
    <location>
        <begin position="762"/>
        <end position="824"/>
    </location>
</feature>
<keyword evidence="3" id="KW-0325">Glycoprotein</keyword>
<dbReference type="PANTHER" id="PTHR46580">
    <property type="entry name" value="SENSOR KINASE-RELATED"/>
    <property type="match status" value="1"/>
</dbReference>